<dbReference type="CDD" id="cd05247">
    <property type="entry name" value="UDP_G4E_1_SDR_e"/>
    <property type="match status" value="1"/>
</dbReference>
<gene>
    <name evidence="12" type="primary">galE</name>
    <name evidence="12" type="ORF">D9V29_01740</name>
</gene>
<proteinExistence type="inferred from homology"/>
<evidence type="ECO:0000256" key="3">
    <source>
        <dbReference type="ARBA" id="ARBA00004947"/>
    </source>
</evidence>
<accession>A0A3L7A031</accession>
<dbReference type="InterPro" id="IPR005886">
    <property type="entry name" value="UDP_G4E"/>
</dbReference>
<evidence type="ECO:0000313" key="13">
    <source>
        <dbReference type="Proteomes" id="UP000270299"/>
    </source>
</evidence>
<dbReference type="NCBIfam" id="NF007956">
    <property type="entry name" value="PRK10675.1"/>
    <property type="match status" value="1"/>
</dbReference>
<dbReference type="Gene3D" id="3.90.25.10">
    <property type="entry name" value="UDP-galactose 4-epimerase, domain 1"/>
    <property type="match status" value="1"/>
</dbReference>
<protein>
    <recommendedName>
        <fullName evidence="6 10">UDP-glucose 4-epimerase</fullName>
        <ecNumber evidence="5 10">5.1.3.2</ecNumber>
    </recommendedName>
</protein>
<evidence type="ECO:0000256" key="4">
    <source>
        <dbReference type="ARBA" id="ARBA00007637"/>
    </source>
</evidence>
<comment type="subunit">
    <text evidence="10">Homodimer.</text>
</comment>
<dbReference type="AlphaFoldDB" id="A0A3L7A031"/>
<dbReference type="GO" id="GO:0005829">
    <property type="term" value="C:cytosol"/>
    <property type="evidence" value="ECO:0007669"/>
    <property type="project" value="TreeGrafter"/>
</dbReference>
<dbReference type="Pfam" id="PF01370">
    <property type="entry name" value="Epimerase"/>
    <property type="match status" value="1"/>
</dbReference>
<keyword evidence="9 10" id="KW-0413">Isomerase</keyword>
<comment type="catalytic activity">
    <reaction evidence="1 10">
        <text>UDP-alpha-D-glucose = UDP-alpha-D-galactose</text>
        <dbReference type="Rhea" id="RHEA:22168"/>
        <dbReference type="ChEBI" id="CHEBI:58885"/>
        <dbReference type="ChEBI" id="CHEBI:66914"/>
        <dbReference type="EC" id="5.1.3.2"/>
    </reaction>
</comment>
<evidence type="ECO:0000256" key="9">
    <source>
        <dbReference type="ARBA" id="ARBA00023235"/>
    </source>
</evidence>
<dbReference type="GO" id="GO:0003978">
    <property type="term" value="F:UDP-glucose 4-epimerase activity"/>
    <property type="evidence" value="ECO:0007669"/>
    <property type="project" value="UniProtKB-UniRule"/>
</dbReference>
<comment type="caution">
    <text evidence="12">The sequence shown here is derived from an EMBL/GenBank/DDBJ whole genome shotgun (WGS) entry which is preliminary data.</text>
</comment>
<evidence type="ECO:0000256" key="1">
    <source>
        <dbReference type="ARBA" id="ARBA00000083"/>
    </source>
</evidence>
<comment type="cofactor">
    <cofactor evidence="2 10">
        <name>NAD(+)</name>
        <dbReference type="ChEBI" id="CHEBI:57540"/>
    </cofactor>
</comment>
<comment type="similarity">
    <text evidence="4 10">Belongs to the NAD(P)-dependent epimerase/dehydratase family.</text>
</comment>
<dbReference type="InterPro" id="IPR001509">
    <property type="entry name" value="Epimerase_deHydtase"/>
</dbReference>
<keyword evidence="13" id="KW-1185">Reference proteome</keyword>
<evidence type="ECO:0000256" key="2">
    <source>
        <dbReference type="ARBA" id="ARBA00001911"/>
    </source>
</evidence>
<evidence type="ECO:0000256" key="8">
    <source>
        <dbReference type="ARBA" id="ARBA00023144"/>
    </source>
</evidence>
<reference evidence="12 13" key="1">
    <citation type="submission" date="2018-10" db="EMBL/GenBank/DDBJ databases">
        <authorList>
            <person name="Li J."/>
        </authorList>
    </citation>
    <scope>NUCLEOTIDE SEQUENCE [LARGE SCALE GENOMIC DNA]</scope>
    <source>
        <strain evidence="12 13">CCTCC AB209002</strain>
    </source>
</reference>
<dbReference type="GO" id="GO:0006012">
    <property type="term" value="P:galactose metabolic process"/>
    <property type="evidence" value="ECO:0007669"/>
    <property type="project" value="UniProtKB-UniPathway"/>
</dbReference>
<dbReference type="SUPFAM" id="SSF51735">
    <property type="entry name" value="NAD(P)-binding Rossmann-fold domains"/>
    <property type="match status" value="1"/>
</dbReference>
<dbReference type="EC" id="5.1.3.2" evidence="5 10"/>
<keyword evidence="7 10" id="KW-0520">NAD</keyword>
<dbReference type="NCBIfam" id="TIGR01179">
    <property type="entry name" value="galE"/>
    <property type="match status" value="1"/>
</dbReference>
<sequence>MRVLLTGGAGYIGSHTAIELLARGHSVDIVDNLSNGNAEAVRRIRRLSDRTVGFYQMDLNDESELARVLGEGEFDACVHMAGHKSVAESVADPIEYYRNNIGSTLTLMRGLQEHGVRKFVFSSSATVYGDASKSPLTEENPTGVGITNPYGQSKFMIEQILRDVARADTEMRIAVLRYFNPVGAHESGELGEDPRGMPNNLLPYVSQVAIGRRDYVSVFGSGYPTPDGTGVRDYIHVVDLAMGHVAALEQLAPGLDSFNLGTGTGTSVLELIDAFAHACGREIPYRVVGPRTGDVAESVASVDKARRILQWAASRTVKDACIDSWRWQSNNPNGFPSTGS</sequence>
<dbReference type="PANTHER" id="PTHR43725:SF47">
    <property type="entry name" value="UDP-GLUCOSE 4-EPIMERASE"/>
    <property type="match status" value="1"/>
</dbReference>
<dbReference type="Proteomes" id="UP000270299">
    <property type="component" value="Unassembled WGS sequence"/>
</dbReference>
<evidence type="ECO:0000259" key="11">
    <source>
        <dbReference type="Pfam" id="PF01370"/>
    </source>
</evidence>
<dbReference type="Gene3D" id="3.40.50.720">
    <property type="entry name" value="NAD(P)-binding Rossmann-like Domain"/>
    <property type="match status" value="1"/>
</dbReference>
<dbReference type="OrthoDB" id="9801785at2"/>
<keyword evidence="10" id="KW-0119">Carbohydrate metabolism</keyword>
<dbReference type="UniPathway" id="UPA00214"/>
<dbReference type="InterPro" id="IPR036291">
    <property type="entry name" value="NAD(P)-bd_dom_sf"/>
</dbReference>
<keyword evidence="8" id="KW-0299">Galactose metabolism</keyword>
<evidence type="ECO:0000256" key="7">
    <source>
        <dbReference type="ARBA" id="ARBA00023027"/>
    </source>
</evidence>
<organism evidence="12 13">
    <name type="scientific">Mycetocola manganoxydans</name>
    <dbReference type="NCBI Taxonomy" id="699879"/>
    <lineage>
        <taxon>Bacteria</taxon>
        <taxon>Bacillati</taxon>
        <taxon>Actinomycetota</taxon>
        <taxon>Actinomycetes</taxon>
        <taxon>Micrococcales</taxon>
        <taxon>Microbacteriaceae</taxon>
        <taxon>Mycetocola</taxon>
    </lineage>
</organism>
<evidence type="ECO:0000256" key="10">
    <source>
        <dbReference type="RuleBase" id="RU366046"/>
    </source>
</evidence>
<evidence type="ECO:0000256" key="5">
    <source>
        <dbReference type="ARBA" id="ARBA00013189"/>
    </source>
</evidence>
<name>A0A3L7A031_9MICO</name>
<dbReference type="PANTHER" id="PTHR43725">
    <property type="entry name" value="UDP-GLUCOSE 4-EPIMERASE"/>
    <property type="match status" value="1"/>
</dbReference>
<feature type="domain" description="NAD-dependent epimerase/dehydratase" evidence="11">
    <location>
        <begin position="3"/>
        <end position="261"/>
    </location>
</feature>
<dbReference type="RefSeq" id="WP_121671598.1">
    <property type="nucleotide sequence ID" value="NZ_BMXM01000002.1"/>
</dbReference>
<dbReference type="EMBL" id="RCUV01000002">
    <property type="protein sequence ID" value="RLP73434.1"/>
    <property type="molecule type" value="Genomic_DNA"/>
</dbReference>
<evidence type="ECO:0000313" key="12">
    <source>
        <dbReference type="EMBL" id="RLP73434.1"/>
    </source>
</evidence>
<evidence type="ECO:0000256" key="6">
    <source>
        <dbReference type="ARBA" id="ARBA00018569"/>
    </source>
</evidence>
<comment type="pathway">
    <text evidence="3 10">Carbohydrate metabolism; galactose metabolism.</text>
</comment>